<evidence type="ECO:0000313" key="3">
    <source>
        <dbReference type="Proteomes" id="UP000532440"/>
    </source>
</evidence>
<name>A0A7W8M840_9BURK</name>
<keyword evidence="1" id="KW-0732">Signal</keyword>
<proteinExistence type="predicted"/>
<dbReference type="AlphaFoldDB" id="A0A7W8M840"/>
<organism evidence="2 3">
    <name type="scientific">Quisquiliibacterium transsilvanicum</name>
    <dbReference type="NCBI Taxonomy" id="1549638"/>
    <lineage>
        <taxon>Bacteria</taxon>
        <taxon>Pseudomonadati</taxon>
        <taxon>Pseudomonadota</taxon>
        <taxon>Betaproteobacteria</taxon>
        <taxon>Burkholderiales</taxon>
        <taxon>Burkholderiaceae</taxon>
        <taxon>Quisquiliibacterium</taxon>
    </lineage>
</organism>
<reference evidence="2 3" key="1">
    <citation type="submission" date="2020-08" db="EMBL/GenBank/DDBJ databases">
        <title>Genomic Encyclopedia of Type Strains, Phase IV (KMG-IV): sequencing the most valuable type-strain genomes for metagenomic binning, comparative biology and taxonomic classification.</title>
        <authorList>
            <person name="Goeker M."/>
        </authorList>
    </citation>
    <scope>NUCLEOTIDE SEQUENCE [LARGE SCALE GENOMIC DNA]</scope>
    <source>
        <strain evidence="2 3">DSM 29781</strain>
    </source>
</reference>
<sequence length="161" mass="16945">MICFRHGLLALLVLLQLLAPYLHTHASASAAGGLHMHLPSAAGQFAETTGQHALRAGQHAATGGQRDSAAAAPAFHELALAQRPAIDSAGESPAFEMPVEWRRDQPKPVFVDAALLPVRAPPATQRSHEPLPMLAEARPAQRPFAVLAYPAAAPPAVPVRC</sequence>
<feature type="signal peptide" evidence="1">
    <location>
        <begin position="1"/>
        <end position="30"/>
    </location>
</feature>
<protein>
    <submittedName>
        <fullName evidence="2">Uncharacterized protein</fullName>
    </submittedName>
</protein>
<keyword evidence="3" id="KW-1185">Reference proteome</keyword>
<dbReference type="Proteomes" id="UP000532440">
    <property type="component" value="Unassembled WGS sequence"/>
</dbReference>
<evidence type="ECO:0000313" key="2">
    <source>
        <dbReference type="EMBL" id="MBB5270569.1"/>
    </source>
</evidence>
<gene>
    <name evidence="2" type="ORF">HNQ70_000553</name>
</gene>
<feature type="chain" id="PRO_5030652396" evidence="1">
    <location>
        <begin position="31"/>
        <end position="161"/>
    </location>
</feature>
<accession>A0A7W8M840</accession>
<dbReference type="RefSeq" id="WP_183964011.1">
    <property type="nucleotide sequence ID" value="NZ_BAABEW010000004.1"/>
</dbReference>
<dbReference type="EMBL" id="JACHGB010000001">
    <property type="protein sequence ID" value="MBB5270569.1"/>
    <property type="molecule type" value="Genomic_DNA"/>
</dbReference>
<evidence type="ECO:0000256" key="1">
    <source>
        <dbReference type="SAM" id="SignalP"/>
    </source>
</evidence>
<comment type="caution">
    <text evidence="2">The sequence shown here is derived from an EMBL/GenBank/DDBJ whole genome shotgun (WGS) entry which is preliminary data.</text>
</comment>